<evidence type="ECO:0000256" key="2">
    <source>
        <dbReference type="SAM" id="SignalP"/>
    </source>
</evidence>
<dbReference type="Proteomes" id="UP000008718">
    <property type="component" value="Chromosome"/>
</dbReference>
<keyword evidence="1" id="KW-0472">Membrane</keyword>
<sequence length="235" mass="25546">MKTNKIFLVLFILTLSCSSFAQNSGKKYYITGQVLDANGKPIFGAKVLVDNKSTDVSTDVKGNYKVKVKPDATILSVFSLSSGLLINEEINGRVVINFKFEDAMSQSVSPQNANKENEEVNIGYGTIKKKNMSTKVPSYDGQKSKYAAYQNVYDMIRAELPNVQVVGDKIRVKGAYDTNSSQIDAMILVDGVEISSVDGIIPRMVKSISVLTGADASIYGVRSGHGVILITLVKE</sequence>
<dbReference type="Pfam" id="PF13715">
    <property type="entry name" value="CarbopepD_reg_2"/>
    <property type="match status" value="1"/>
</dbReference>
<evidence type="ECO:0000313" key="5">
    <source>
        <dbReference type="Proteomes" id="UP000008718"/>
    </source>
</evidence>
<comment type="similarity">
    <text evidence="1">Belongs to the TonB-dependent receptor family.</text>
</comment>
<dbReference type="SUPFAM" id="SSF49464">
    <property type="entry name" value="Carboxypeptidase regulatory domain-like"/>
    <property type="match status" value="1"/>
</dbReference>
<keyword evidence="1" id="KW-0813">Transport</keyword>
<protein>
    <submittedName>
        <fullName evidence="4">TonB-dependent receptor plug</fullName>
    </submittedName>
</protein>
<keyword evidence="1" id="KW-1134">Transmembrane beta strand</keyword>
<feature type="chain" id="PRO_5003189062" evidence="2">
    <location>
        <begin position="22"/>
        <end position="235"/>
    </location>
</feature>
<dbReference type="PROSITE" id="PS52016">
    <property type="entry name" value="TONB_DEPENDENT_REC_3"/>
    <property type="match status" value="1"/>
</dbReference>
<dbReference type="PROSITE" id="PS51257">
    <property type="entry name" value="PROKAR_LIPOPROTEIN"/>
    <property type="match status" value="1"/>
</dbReference>
<dbReference type="Pfam" id="PF07715">
    <property type="entry name" value="Plug"/>
    <property type="match status" value="1"/>
</dbReference>
<reference evidence="4 5" key="2">
    <citation type="journal article" date="2011" name="Stand. Genomic Sci.">
        <title>Complete genome sequence of Paludibacter propionicigenes type strain (WB4).</title>
        <authorList>
            <person name="Gronow S."/>
            <person name="Munk C."/>
            <person name="Lapidus A."/>
            <person name="Nolan M."/>
            <person name="Lucas S."/>
            <person name="Hammon N."/>
            <person name="Deshpande S."/>
            <person name="Cheng J.F."/>
            <person name="Tapia R."/>
            <person name="Han C."/>
            <person name="Goodwin L."/>
            <person name="Pitluck S."/>
            <person name="Liolios K."/>
            <person name="Ivanova N."/>
            <person name="Mavromatis K."/>
            <person name="Mikhailova N."/>
            <person name="Pati A."/>
            <person name="Chen A."/>
            <person name="Palaniappan K."/>
            <person name="Land M."/>
            <person name="Hauser L."/>
            <person name="Chang Y.J."/>
            <person name="Jeffries C.D."/>
            <person name="Brambilla E."/>
            <person name="Rohde M."/>
            <person name="Goker M."/>
            <person name="Detter J.C."/>
            <person name="Woyke T."/>
            <person name="Bristow J."/>
            <person name="Eisen J.A."/>
            <person name="Markowitz V."/>
            <person name="Hugenholtz P."/>
            <person name="Kyrpides N.C."/>
            <person name="Klenk H.P."/>
        </authorList>
    </citation>
    <scope>NUCLEOTIDE SEQUENCE [LARGE SCALE GENOMIC DNA]</scope>
    <source>
        <strain evidence="5">DSM 17365 / JCM 13257 / WB4</strain>
    </source>
</reference>
<evidence type="ECO:0000256" key="1">
    <source>
        <dbReference type="PROSITE-ProRule" id="PRU01360"/>
    </source>
</evidence>
<reference key="1">
    <citation type="submission" date="2010-11" db="EMBL/GenBank/DDBJ databases">
        <title>The complete genome of Paludibacter propionicigenes DSM 17365.</title>
        <authorList>
            <consortium name="US DOE Joint Genome Institute (JGI-PGF)"/>
            <person name="Lucas S."/>
            <person name="Copeland A."/>
            <person name="Lapidus A."/>
            <person name="Bruce D."/>
            <person name="Goodwin L."/>
            <person name="Pitluck S."/>
            <person name="Kyrpides N."/>
            <person name="Mavromatis K."/>
            <person name="Ivanova N."/>
            <person name="Munk A.C."/>
            <person name="Brettin T."/>
            <person name="Detter J.C."/>
            <person name="Han C."/>
            <person name="Tapia R."/>
            <person name="Land M."/>
            <person name="Hauser L."/>
            <person name="Markowitz V."/>
            <person name="Cheng J.-F."/>
            <person name="Hugenholtz P."/>
            <person name="Woyke T."/>
            <person name="Wu D."/>
            <person name="Gronow S."/>
            <person name="Wellnitz S."/>
            <person name="Brambilla E."/>
            <person name="Klenk H.-P."/>
            <person name="Eisen J.A."/>
        </authorList>
    </citation>
    <scope>NUCLEOTIDE SEQUENCE</scope>
    <source>
        <strain>WB4</strain>
    </source>
</reference>
<dbReference type="HOGENOM" id="CLU_1179301_0_0_10"/>
<dbReference type="InterPro" id="IPR008969">
    <property type="entry name" value="CarboxyPept-like_regulatory"/>
</dbReference>
<dbReference type="InterPro" id="IPR039426">
    <property type="entry name" value="TonB-dep_rcpt-like"/>
</dbReference>
<keyword evidence="2" id="KW-0732">Signal</keyword>
<dbReference type="OrthoDB" id="982809at2"/>
<dbReference type="STRING" id="694427.Palpr_1009"/>
<keyword evidence="1" id="KW-0812">Transmembrane</keyword>
<name>E4T364_PALPW</name>
<accession>E4T364</accession>
<dbReference type="KEGG" id="ppn:Palpr_1009"/>
<keyword evidence="5" id="KW-1185">Reference proteome</keyword>
<keyword evidence="1" id="KW-0998">Cell outer membrane</keyword>
<dbReference type="eggNOG" id="COG4771">
    <property type="taxonomic scope" value="Bacteria"/>
</dbReference>
<dbReference type="EMBL" id="CP002345">
    <property type="protein sequence ID" value="ADQ79158.1"/>
    <property type="molecule type" value="Genomic_DNA"/>
</dbReference>
<proteinExistence type="inferred from homology"/>
<dbReference type="Gene3D" id="2.60.40.1120">
    <property type="entry name" value="Carboxypeptidase-like, regulatory domain"/>
    <property type="match status" value="1"/>
</dbReference>
<keyword evidence="4" id="KW-0675">Receptor</keyword>
<dbReference type="Gene3D" id="2.170.130.10">
    <property type="entry name" value="TonB-dependent receptor, plug domain"/>
    <property type="match status" value="1"/>
</dbReference>
<feature type="domain" description="TonB-dependent receptor plug" evidence="3">
    <location>
        <begin position="130"/>
        <end position="227"/>
    </location>
</feature>
<evidence type="ECO:0000313" key="4">
    <source>
        <dbReference type="EMBL" id="ADQ79158.1"/>
    </source>
</evidence>
<dbReference type="SUPFAM" id="SSF56935">
    <property type="entry name" value="Porins"/>
    <property type="match status" value="1"/>
</dbReference>
<comment type="subcellular location">
    <subcellularLocation>
        <location evidence="1">Cell outer membrane</location>
        <topology evidence="1">Multi-pass membrane protein</topology>
    </subcellularLocation>
</comment>
<dbReference type="GO" id="GO:0009279">
    <property type="term" value="C:cell outer membrane"/>
    <property type="evidence" value="ECO:0007669"/>
    <property type="project" value="UniProtKB-SubCell"/>
</dbReference>
<organism evidence="4 5">
    <name type="scientific">Paludibacter propionicigenes (strain DSM 17365 / JCM 13257 / WB4)</name>
    <dbReference type="NCBI Taxonomy" id="694427"/>
    <lineage>
        <taxon>Bacteria</taxon>
        <taxon>Pseudomonadati</taxon>
        <taxon>Bacteroidota</taxon>
        <taxon>Bacteroidia</taxon>
        <taxon>Bacteroidales</taxon>
        <taxon>Paludibacteraceae</taxon>
        <taxon>Paludibacter</taxon>
    </lineage>
</organism>
<evidence type="ECO:0000259" key="3">
    <source>
        <dbReference type="Pfam" id="PF07715"/>
    </source>
</evidence>
<dbReference type="RefSeq" id="WP_013444527.1">
    <property type="nucleotide sequence ID" value="NC_014734.1"/>
</dbReference>
<dbReference type="InterPro" id="IPR037066">
    <property type="entry name" value="Plug_dom_sf"/>
</dbReference>
<gene>
    <name evidence="4" type="ordered locus">Palpr_1009</name>
</gene>
<dbReference type="AlphaFoldDB" id="E4T364"/>
<dbReference type="InterPro" id="IPR012910">
    <property type="entry name" value="Plug_dom"/>
</dbReference>
<feature type="signal peptide" evidence="2">
    <location>
        <begin position="1"/>
        <end position="21"/>
    </location>
</feature>